<gene>
    <name evidence="7" type="ORF">SAMN02745172_01767</name>
</gene>
<evidence type="ECO:0000256" key="2">
    <source>
        <dbReference type="ARBA" id="ARBA00010790"/>
    </source>
</evidence>
<evidence type="ECO:0000256" key="1">
    <source>
        <dbReference type="ARBA" id="ARBA00001974"/>
    </source>
</evidence>
<comment type="similarity">
    <text evidence="2">Belongs to the GMC oxidoreductase family.</text>
</comment>
<dbReference type="STRING" id="1123029.SAMN02745172_01767"/>
<proteinExistence type="inferred from homology"/>
<keyword evidence="4 5" id="KW-0274">FAD</keyword>
<evidence type="ECO:0000313" key="7">
    <source>
        <dbReference type="EMBL" id="SHO64603.1"/>
    </source>
</evidence>
<dbReference type="RefSeq" id="WP_073627689.1">
    <property type="nucleotide sequence ID" value="NZ_FRXO01000003.1"/>
</dbReference>
<dbReference type="Proteomes" id="UP000186406">
    <property type="component" value="Unassembled WGS sequence"/>
</dbReference>
<feature type="binding site" evidence="5">
    <location>
        <position position="247"/>
    </location>
    <ligand>
        <name>FAD</name>
        <dbReference type="ChEBI" id="CHEBI:57692"/>
    </ligand>
</feature>
<dbReference type="OrthoDB" id="9785276at2"/>
<comment type="cofactor">
    <cofactor evidence="1 5">
        <name>FAD</name>
        <dbReference type="ChEBI" id="CHEBI:57692"/>
    </cofactor>
</comment>
<evidence type="ECO:0000259" key="6">
    <source>
        <dbReference type="PROSITE" id="PS00624"/>
    </source>
</evidence>
<dbReference type="AlphaFoldDB" id="A0A1M7ZIA2"/>
<evidence type="ECO:0000256" key="3">
    <source>
        <dbReference type="ARBA" id="ARBA00022630"/>
    </source>
</evidence>
<keyword evidence="8" id="KW-1185">Reference proteome</keyword>
<dbReference type="InterPro" id="IPR007867">
    <property type="entry name" value="GMC_OxRtase_C"/>
</dbReference>
<dbReference type="GO" id="GO:0016614">
    <property type="term" value="F:oxidoreductase activity, acting on CH-OH group of donors"/>
    <property type="evidence" value="ECO:0007669"/>
    <property type="project" value="InterPro"/>
</dbReference>
<dbReference type="Gene3D" id="3.30.560.10">
    <property type="entry name" value="Glucose Oxidase, domain 3"/>
    <property type="match status" value="1"/>
</dbReference>
<dbReference type="PIRSF" id="PIRSF000137">
    <property type="entry name" value="Alcohol_oxidase"/>
    <property type="match status" value="1"/>
</dbReference>
<accession>A0A1M7ZIA2</accession>
<feature type="domain" description="Glucose-methanol-choline oxidoreductase N-terminal" evidence="6">
    <location>
        <begin position="285"/>
        <end position="299"/>
    </location>
</feature>
<keyword evidence="3" id="KW-0285">Flavoprotein</keyword>
<dbReference type="PROSITE" id="PS00624">
    <property type="entry name" value="GMC_OXRED_2"/>
    <property type="match status" value="1"/>
</dbReference>
<dbReference type="Pfam" id="PF00732">
    <property type="entry name" value="GMC_oxred_N"/>
    <property type="match status" value="1"/>
</dbReference>
<dbReference type="EMBL" id="FRXO01000003">
    <property type="protein sequence ID" value="SHO64603.1"/>
    <property type="molecule type" value="Genomic_DNA"/>
</dbReference>
<dbReference type="InterPro" id="IPR036188">
    <property type="entry name" value="FAD/NAD-bd_sf"/>
</dbReference>
<sequence>MERFDYVIVGAGAAGSVLASRLSEDPKVRVALIEPGTDRNSGRTIVKMPLGMVTFMMPAVDFLGGPKFMSWFETEPEPGLQGRKVMLPRGKATGGSTTVNGMIFIRGQREDYDHWRDLGNPGWGYDDLLPYFRRLETFEALADPAGSRHIRLGGRPVSEQIDPAFHGTGGPVNVAQLRSVNPMCDVFLEAARQAGHAYNADFNGARQEGFGYYTFTQKGGERQSAERAYLDPVRHRPNLAILPGRRVTRILTEGRRAVGVAWEAGEGDAAVRGETRGGEIILSAGAFVSPQLLMLSGIGNGRDLARHGIEVLNDLPGVGANLQDHIDVTMEYKAKTTVPYGLSWKALPANVAHVFKWLFGRRGLFASTTGEGGAFVRTRPDLDRPDIQLFFCTSVGNAQNAGSLFGHGFLVHVCELRPGSIGRLTLASADPHERPSIRYDFFRGDSTMESLREGMKLVRRLIAQKAFEPHLAGEVTPGPEADSDGALEAYIRQRCGTLYHPVGTCSMGTGDMAVVDPSSLRVHGMEGLRVIDASVMPAIVSGNTMAATYCIAEKGADLVRRMAT</sequence>
<dbReference type="SUPFAM" id="SSF51905">
    <property type="entry name" value="FAD/NAD(P)-binding domain"/>
    <property type="match status" value="1"/>
</dbReference>
<evidence type="ECO:0000256" key="5">
    <source>
        <dbReference type="PIRSR" id="PIRSR000137-2"/>
    </source>
</evidence>
<reference evidence="7 8" key="1">
    <citation type="submission" date="2016-12" db="EMBL/GenBank/DDBJ databases">
        <authorList>
            <person name="Song W.-J."/>
            <person name="Kurnit D.M."/>
        </authorList>
    </citation>
    <scope>NUCLEOTIDE SEQUENCE [LARGE SCALE GENOMIC DNA]</scope>
    <source>
        <strain evidence="7 8">DSM 19599</strain>
    </source>
</reference>
<evidence type="ECO:0000256" key="4">
    <source>
        <dbReference type="ARBA" id="ARBA00022827"/>
    </source>
</evidence>
<dbReference type="InterPro" id="IPR000172">
    <property type="entry name" value="GMC_OxRdtase_N"/>
</dbReference>
<protein>
    <submittedName>
        <fullName evidence="7">Choline dehydrogenase</fullName>
    </submittedName>
</protein>
<dbReference type="SUPFAM" id="SSF54373">
    <property type="entry name" value="FAD-linked reductases, C-terminal domain"/>
    <property type="match status" value="1"/>
</dbReference>
<organism evidence="7 8">
    <name type="scientific">Pseudoxanthobacter soli DSM 19599</name>
    <dbReference type="NCBI Taxonomy" id="1123029"/>
    <lineage>
        <taxon>Bacteria</taxon>
        <taxon>Pseudomonadati</taxon>
        <taxon>Pseudomonadota</taxon>
        <taxon>Alphaproteobacteria</taxon>
        <taxon>Hyphomicrobiales</taxon>
        <taxon>Segnochrobactraceae</taxon>
        <taxon>Pseudoxanthobacter</taxon>
    </lineage>
</organism>
<dbReference type="Pfam" id="PF05199">
    <property type="entry name" value="GMC_oxred_C"/>
    <property type="match status" value="1"/>
</dbReference>
<name>A0A1M7ZIA2_9HYPH</name>
<dbReference type="PANTHER" id="PTHR11552">
    <property type="entry name" value="GLUCOSE-METHANOL-CHOLINE GMC OXIDOREDUCTASE"/>
    <property type="match status" value="1"/>
</dbReference>
<dbReference type="GO" id="GO:0050660">
    <property type="term" value="F:flavin adenine dinucleotide binding"/>
    <property type="evidence" value="ECO:0007669"/>
    <property type="project" value="InterPro"/>
</dbReference>
<evidence type="ECO:0000313" key="8">
    <source>
        <dbReference type="Proteomes" id="UP000186406"/>
    </source>
</evidence>
<dbReference type="InterPro" id="IPR012132">
    <property type="entry name" value="GMC_OxRdtase"/>
</dbReference>
<dbReference type="PANTHER" id="PTHR11552:SF147">
    <property type="entry name" value="CHOLINE DEHYDROGENASE, MITOCHONDRIAL"/>
    <property type="match status" value="1"/>
</dbReference>
<dbReference type="Gene3D" id="3.50.50.60">
    <property type="entry name" value="FAD/NAD(P)-binding domain"/>
    <property type="match status" value="1"/>
</dbReference>